<name>A0A0C2KHL4_9VIBR</name>
<keyword evidence="1" id="KW-0812">Transmembrane</keyword>
<evidence type="ECO:0000256" key="1">
    <source>
        <dbReference type="SAM" id="Phobius"/>
    </source>
</evidence>
<feature type="transmembrane region" description="Helical" evidence="1">
    <location>
        <begin position="20"/>
        <end position="39"/>
    </location>
</feature>
<feature type="transmembrane region" description="Helical" evidence="1">
    <location>
        <begin position="59"/>
        <end position="81"/>
    </location>
</feature>
<keyword evidence="3" id="KW-1185">Reference proteome</keyword>
<proteinExistence type="predicted"/>
<gene>
    <name evidence="2" type="ORF">OJ16_01185</name>
</gene>
<sequence>MDIVPKFSDVKHLSDLAKIFALPMLAVAYMIQTGFTIGWDGYFSFEIHDELTGSQALARLGLIVVGKSIWIAFWGACLYALIAMVHIFIGGGIVPLCATIFFVFALLGLFEVELPNIVPDISKFWSYCFLVWGFFLLNIKDQLDENIS</sequence>
<evidence type="ECO:0000313" key="3">
    <source>
        <dbReference type="Proteomes" id="UP000031672"/>
    </source>
</evidence>
<dbReference type="STRING" id="1461322.OJ16_01185"/>
<dbReference type="OrthoDB" id="5902755at2"/>
<evidence type="ECO:0000313" key="2">
    <source>
        <dbReference type="EMBL" id="KII81843.1"/>
    </source>
</evidence>
<keyword evidence="1" id="KW-1133">Transmembrane helix</keyword>
<dbReference type="AlphaFoldDB" id="A0A0C2KHL4"/>
<dbReference type="EMBL" id="JTKH01000003">
    <property type="protein sequence ID" value="KII81843.1"/>
    <property type="molecule type" value="Genomic_DNA"/>
</dbReference>
<protein>
    <submittedName>
        <fullName evidence="2">Uncharacterized protein</fullName>
    </submittedName>
</protein>
<comment type="caution">
    <text evidence="2">The sequence shown here is derived from an EMBL/GenBank/DDBJ whole genome shotgun (WGS) entry which is preliminary data.</text>
</comment>
<feature type="transmembrane region" description="Helical" evidence="1">
    <location>
        <begin position="88"/>
        <end position="110"/>
    </location>
</feature>
<dbReference type="RefSeq" id="WP_040986562.1">
    <property type="nucleotide sequence ID" value="NZ_JTKH01000003.1"/>
</dbReference>
<reference evidence="2 3" key="1">
    <citation type="submission" date="2014-11" db="EMBL/GenBank/DDBJ databases">
        <title>Draft Genome Sequence of Vibrio piscirenalis strains CECT 8603T and CECT 8604, two marine Gammaproteobacterium isolated from cultured gilthead sea bream (Sparus aurata).</title>
        <authorList>
            <person name="Arahal D.R."/>
            <person name="Rodrigo-Torres L."/>
            <person name="Lucena T."/>
            <person name="Pujalte M.J."/>
        </authorList>
    </citation>
    <scope>NUCLEOTIDE SEQUENCE [LARGE SCALE GENOMIC DNA]</scope>
    <source>
        <strain evidence="2 3">DCR 1-4-2</strain>
    </source>
</reference>
<dbReference type="Proteomes" id="UP000031672">
    <property type="component" value="Unassembled WGS sequence"/>
</dbReference>
<accession>A0A0C2KHL4</accession>
<feature type="transmembrane region" description="Helical" evidence="1">
    <location>
        <begin position="122"/>
        <end position="139"/>
    </location>
</feature>
<accession>A0A0C2NNT2</accession>
<organism evidence="2 3">
    <name type="scientific">Vibrio renipiscarius</name>
    <dbReference type="NCBI Taxonomy" id="1461322"/>
    <lineage>
        <taxon>Bacteria</taxon>
        <taxon>Pseudomonadati</taxon>
        <taxon>Pseudomonadota</taxon>
        <taxon>Gammaproteobacteria</taxon>
        <taxon>Vibrionales</taxon>
        <taxon>Vibrionaceae</taxon>
        <taxon>Vibrio</taxon>
    </lineage>
</organism>
<keyword evidence="1" id="KW-0472">Membrane</keyword>